<keyword evidence="4" id="KW-0812">Transmembrane</keyword>
<dbReference type="STRING" id="1679444.PYTT_0400"/>
<keyword evidence="11" id="KW-1185">Reference proteome</keyword>
<keyword evidence="6" id="KW-1133">Transmembrane helix</keyword>
<keyword evidence="7" id="KW-0333">Golgi apparatus</keyword>
<keyword evidence="8" id="KW-0472">Membrane</keyword>
<protein>
    <submittedName>
        <fullName evidence="10">Nucleotide-diphospho-sugar transferases</fullName>
    </submittedName>
</protein>
<evidence type="ECO:0000256" key="6">
    <source>
        <dbReference type="ARBA" id="ARBA00022989"/>
    </source>
</evidence>
<organism evidence="10 11">
    <name type="scientific">Akkermansia glycaniphila</name>
    <dbReference type="NCBI Taxonomy" id="1679444"/>
    <lineage>
        <taxon>Bacteria</taxon>
        <taxon>Pseudomonadati</taxon>
        <taxon>Verrucomicrobiota</taxon>
        <taxon>Verrucomicrobiia</taxon>
        <taxon>Verrucomicrobiales</taxon>
        <taxon>Akkermansiaceae</taxon>
        <taxon>Akkermansia</taxon>
    </lineage>
</organism>
<dbReference type="InterPro" id="IPR029044">
    <property type="entry name" value="Nucleotide-diphossugar_trans"/>
</dbReference>
<dbReference type="Pfam" id="PF01762">
    <property type="entry name" value="Galactosyl_T"/>
    <property type="match status" value="1"/>
</dbReference>
<dbReference type="PANTHER" id="PTHR11214:SF3">
    <property type="entry name" value="BETA-1,3-GALACTOSYLTRANSFERASE 6"/>
    <property type="match status" value="1"/>
</dbReference>
<evidence type="ECO:0000259" key="9">
    <source>
        <dbReference type="Pfam" id="PF08241"/>
    </source>
</evidence>
<sequence length="1039" mass="118905">MNSIPNPASASHVSGSAISSTETIQQPRILVGICTCAAHAERRDAVRDTWLRHIPDGIRCLFFMGNTPDASAPEPDTVALPVNDSYKHLPQKTFAFLCHALENEEFDWLFKCDDDTYVALDRLPSIIRPDCDLIGDHLLRKRNAPSGGAGYMLSRQMVEKIVKEGTIPPTGAEDIIIGQQAIKLGARPHATERLYLSNKRYPLPDNDMVTAHWCGPERLKAIDAFYRTSPSASFHGRHSHWNDTLHFYPGGYYRRTAAGCSGTYRLENGMHLALHWFDWPEENLACLNGTYTGNKIVLTPLSGTLHANEPACDASAIEKPLYIQLGCGINRLPGWMNLDMPVFDITKPLPWNDQSIDALFLEHVIEHIPSNQAYAFMKEAWRTLKPGGILRLAFPDLLRIARESTPQYIRFLQSHGWGDGSPGSALASIVTKHGHKAIWTKDTMLAILHSIGFEACEQRLGESSHPHMRGIEQRNRQLGPDFNRIETTCIEAVKPNLDRKTMKCVFLIAPNENMEGQTELEHLGYEISHYPVSPEQNLTDTREDEFTSFLGRAPATCERRHVRSLRQSFANMLLDPSWDDDDLIIFGESDSTPLIDAFTLSKIVSQELENHPETDIIRLFHRLQTNPVSIPPNIEQPTFEPYRTGEKTLHNSYVWGTHALIVPARSRRKVAELFISCRLPIDTTLEMAQSNNELNIRVAKHDYFYQKKRTAKQTPRIPRQHRIAVCLTSYKRYEDLQRQIYAIMAQSYENHHLFVAVKGISEWAYINTILPNFRHWIEEGRITMRHYPNKNQLSNFIDTIRDIDISEYDLFAKIDDDDFYSRDYLKTVNDYHNTIPAGNSSYYASLSPIRYEEKGHVCFRIVNYTVFGASMVLGKKVMQNLLQCEAAPEQEIPKILARNPHVKRTKFGFAEDHLYHILMEEAGCNNRAEYVRQHCPHPHIIVQKSNKSVMRGGLLDQQFIVRNRSVSTDPANHEHILELHHPEWHDLLQITGNRATRITRDDHANVLSFTSDSITVHWDKWGEETYIKQPSGFYLYRKH</sequence>
<evidence type="ECO:0000256" key="5">
    <source>
        <dbReference type="ARBA" id="ARBA00022968"/>
    </source>
</evidence>
<reference evidence="11" key="1">
    <citation type="submission" date="2016-09" db="EMBL/GenBank/DDBJ databases">
        <authorList>
            <person name="Koehorst J."/>
        </authorList>
    </citation>
    <scope>NUCLEOTIDE SEQUENCE [LARGE SCALE GENOMIC DNA]</scope>
</reference>
<name>A0A1C7PHL4_9BACT</name>
<dbReference type="PANTHER" id="PTHR11214">
    <property type="entry name" value="BETA-1,3-N-ACETYLGLUCOSAMINYLTRANSFERASE"/>
    <property type="match status" value="1"/>
</dbReference>
<evidence type="ECO:0000256" key="3">
    <source>
        <dbReference type="ARBA" id="ARBA00022679"/>
    </source>
</evidence>
<evidence type="ECO:0000256" key="2">
    <source>
        <dbReference type="ARBA" id="ARBA00022676"/>
    </source>
</evidence>
<dbReference type="CDD" id="cd02440">
    <property type="entry name" value="AdoMet_MTases"/>
    <property type="match status" value="1"/>
</dbReference>
<dbReference type="GO" id="GO:0016758">
    <property type="term" value="F:hexosyltransferase activity"/>
    <property type="evidence" value="ECO:0007669"/>
    <property type="project" value="InterPro"/>
</dbReference>
<keyword evidence="5" id="KW-0735">Signal-anchor</keyword>
<comment type="subcellular location">
    <subcellularLocation>
        <location evidence="1">Golgi apparatus membrane</location>
        <topology evidence="1">Single-pass type II membrane protein</topology>
    </subcellularLocation>
</comment>
<evidence type="ECO:0000256" key="8">
    <source>
        <dbReference type="ARBA" id="ARBA00023136"/>
    </source>
</evidence>
<dbReference type="InterPro" id="IPR013216">
    <property type="entry name" value="Methyltransf_11"/>
</dbReference>
<feature type="domain" description="Methyltransferase type 11" evidence="9">
    <location>
        <begin position="341"/>
        <end position="390"/>
    </location>
</feature>
<dbReference type="InterPro" id="IPR029063">
    <property type="entry name" value="SAM-dependent_MTases_sf"/>
</dbReference>
<evidence type="ECO:0000313" key="10">
    <source>
        <dbReference type="EMBL" id="SEH74530.1"/>
    </source>
</evidence>
<dbReference type="Gene3D" id="3.90.550.50">
    <property type="match status" value="1"/>
</dbReference>
<evidence type="ECO:0000313" key="11">
    <source>
        <dbReference type="Proteomes" id="UP000176204"/>
    </source>
</evidence>
<dbReference type="SUPFAM" id="SSF53448">
    <property type="entry name" value="Nucleotide-diphospho-sugar transferases"/>
    <property type="match status" value="1"/>
</dbReference>
<evidence type="ECO:0000256" key="4">
    <source>
        <dbReference type="ARBA" id="ARBA00022692"/>
    </source>
</evidence>
<dbReference type="OrthoDB" id="198749at2"/>
<proteinExistence type="predicted"/>
<keyword evidence="3 10" id="KW-0808">Transferase</keyword>
<dbReference type="InterPro" id="IPR002659">
    <property type="entry name" value="Glyco_trans_31"/>
</dbReference>
<keyword evidence="2" id="KW-0328">Glycosyltransferase</keyword>
<dbReference type="Pfam" id="PF08241">
    <property type="entry name" value="Methyltransf_11"/>
    <property type="match status" value="1"/>
</dbReference>
<accession>A0A1C7PHL4</accession>
<evidence type="ECO:0000256" key="1">
    <source>
        <dbReference type="ARBA" id="ARBA00004323"/>
    </source>
</evidence>
<dbReference type="EMBL" id="LT629973">
    <property type="protein sequence ID" value="SEH74530.1"/>
    <property type="molecule type" value="Genomic_DNA"/>
</dbReference>
<gene>
    <name evidence="10" type="ORF">PYTT_0400</name>
</gene>
<dbReference type="SUPFAM" id="SSF53335">
    <property type="entry name" value="S-adenosyl-L-methionine-dependent methyltransferases"/>
    <property type="match status" value="1"/>
</dbReference>
<dbReference type="GO" id="GO:0006493">
    <property type="term" value="P:protein O-linked glycosylation"/>
    <property type="evidence" value="ECO:0007669"/>
    <property type="project" value="TreeGrafter"/>
</dbReference>
<dbReference type="GO" id="GO:0016020">
    <property type="term" value="C:membrane"/>
    <property type="evidence" value="ECO:0007669"/>
    <property type="project" value="InterPro"/>
</dbReference>
<dbReference type="KEGG" id="agl:PYTT_0400"/>
<dbReference type="RefSeq" id="WP_067773773.1">
    <property type="nucleotide sequence ID" value="NZ_LIGX01000014.1"/>
</dbReference>
<dbReference type="Gene3D" id="3.40.50.150">
    <property type="entry name" value="Vaccinia Virus protein VP39"/>
    <property type="match status" value="1"/>
</dbReference>
<dbReference type="Gene3D" id="3.90.550.10">
    <property type="entry name" value="Spore Coat Polysaccharide Biosynthesis Protein SpsA, Chain A"/>
    <property type="match status" value="1"/>
</dbReference>
<dbReference type="Proteomes" id="UP000176204">
    <property type="component" value="Chromosome I"/>
</dbReference>
<dbReference type="AlphaFoldDB" id="A0A1C7PHL4"/>
<dbReference type="GO" id="GO:0008757">
    <property type="term" value="F:S-adenosylmethionine-dependent methyltransferase activity"/>
    <property type="evidence" value="ECO:0007669"/>
    <property type="project" value="InterPro"/>
</dbReference>
<evidence type="ECO:0000256" key="7">
    <source>
        <dbReference type="ARBA" id="ARBA00023034"/>
    </source>
</evidence>